<dbReference type="STRING" id="1160497.A0A1L9VKQ6"/>
<feature type="chain" id="PRO_5012724932" description="Ubiquitin 3 binding protein But2 C-terminal domain-containing protein" evidence="1">
    <location>
        <begin position="18"/>
        <end position="246"/>
    </location>
</feature>
<sequence>MKITPFLIAILPTLVSANVGLSWSIANVSSSGLKDITFPIAMPNAKHEGGLYFAQQYGFVGADGVGYTGLQPMADSSNGSMVHAVFSSFVAGTKSTDTENCSDGADGGPGVSCAVEIPAPYSHPYNLVIKNTHGTTWTGTLIDAVLGNATRIGSYTLPVGSGGIGSSQAGFVEYFLFNVEDAEEKGECGKVPRADVTFWPPRTNTSRLGVGELSEPHAYSGCEEEGNFKTTQVNGGGYKITCAQGF</sequence>
<feature type="signal peptide" evidence="1">
    <location>
        <begin position="1"/>
        <end position="17"/>
    </location>
</feature>
<gene>
    <name evidence="2" type="ORF">ASPGLDRAFT_74510</name>
</gene>
<dbReference type="Proteomes" id="UP000184300">
    <property type="component" value="Unassembled WGS sequence"/>
</dbReference>
<evidence type="ECO:0000313" key="3">
    <source>
        <dbReference type="Proteomes" id="UP000184300"/>
    </source>
</evidence>
<name>A0A1L9VKQ6_ASPGL</name>
<dbReference type="GeneID" id="34465995"/>
<keyword evidence="1" id="KW-0732">Signal</keyword>
<dbReference type="AlphaFoldDB" id="A0A1L9VKQ6"/>
<keyword evidence="3" id="KW-1185">Reference proteome</keyword>
<protein>
    <recommendedName>
        <fullName evidence="4">Ubiquitin 3 binding protein But2 C-terminal domain-containing protein</fullName>
    </recommendedName>
</protein>
<dbReference type="VEuPathDB" id="FungiDB:ASPGLDRAFT_74510"/>
<accession>A0A1L9VKQ6</accession>
<proteinExistence type="predicted"/>
<reference evidence="3" key="1">
    <citation type="journal article" date="2017" name="Genome Biol.">
        <title>Comparative genomics reveals high biological diversity and specific adaptations in the industrially and medically important fungal genus Aspergillus.</title>
        <authorList>
            <person name="de Vries R.P."/>
            <person name="Riley R."/>
            <person name="Wiebenga A."/>
            <person name="Aguilar-Osorio G."/>
            <person name="Amillis S."/>
            <person name="Uchima C.A."/>
            <person name="Anderluh G."/>
            <person name="Asadollahi M."/>
            <person name="Askin M."/>
            <person name="Barry K."/>
            <person name="Battaglia E."/>
            <person name="Bayram O."/>
            <person name="Benocci T."/>
            <person name="Braus-Stromeyer S.A."/>
            <person name="Caldana C."/>
            <person name="Canovas D."/>
            <person name="Cerqueira G.C."/>
            <person name="Chen F."/>
            <person name="Chen W."/>
            <person name="Choi C."/>
            <person name="Clum A."/>
            <person name="Dos Santos R.A."/>
            <person name="Damasio A.R."/>
            <person name="Diallinas G."/>
            <person name="Emri T."/>
            <person name="Fekete E."/>
            <person name="Flipphi M."/>
            <person name="Freyberg S."/>
            <person name="Gallo A."/>
            <person name="Gournas C."/>
            <person name="Habgood R."/>
            <person name="Hainaut M."/>
            <person name="Harispe M.L."/>
            <person name="Henrissat B."/>
            <person name="Hilden K.S."/>
            <person name="Hope R."/>
            <person name="Hossain A."/>
            <person name="Karabika E."/>
            <person name="Karaffa L."/>
            <person name="Karanyi Z."/>
            <person name="Krasevec N."/>
            <person name="Kuo A."/>
            <person name="Kusch H."/>
            <person name="LaButti K."/>
            <person name="Lagendijk E.L."/>
            <person name="Lapidus A."/>
            <person name="Levasseur A."/>
            <person name="Lindquist E."/>
            <person name="Lipzen A."/>
            <person name="Logrieco A.F."/>
            <person name="MacCabe A."/>
            <person name="Maekelae M.R."/>
            <person name="Malavazi I."/>
            <person name="Melin P."/>
            <person name="Meyer V."/>
            <person name="Mielnichuk N."/>
            <person name="Miskei M."/>
            <person name="Molnar A.P."/>
            <person name="Mule G."/>
            <person name="Ngan C.Y."/>
            <person name="Orejas M."/>
            <person name="Orosz E."/>
            <person name="Ouedraogo J.P."/>
            <person name="Overkamp K.M."/>
            <person name="Park H.-S."/>
            <person name="Perrone G."/>
            <person name="Piumi F."/>
            <person name="Punt P.J."/>
            <person name="Ram A.F."/>
            <person name="Ramon A."/>
            <person name="Rauscher S."/>
            <person name="Record E."/>
            <person name="Riano-Pachon D.M."/>
            <person name="Robert V."/>
            <person name="Roehrig J."/>
            <person name="Ruller R."/>
            <person name="Salamov A."/>
            <person name="Salih N.S."/>
            <person name="Samson R.A."/>
            <person name="Sandor E."/>
            <person name="Sanguinetti M."/>
            <person name="Schuetze T."/>
            <person name="Sepcic K."/>
            <person name="Shelest E."/>
            <person name="Sherlock G."/>
            <person name="Sophianopoulou V."/>
            <person name="Squina F.M."/>
            <person name="Sun H."/>
            <person name="Susca A."/>
            <person name="Todd R.B."/>
            <person name="Tsang A."/>
            <person name="Unkles S.E."/>
            <person name="van de Wiele N."/>
            <person name="van Rossen-Uffink D."/>
            <person name="Oliveira J.V."/>
            <person name="Vesth T.C."/>
            <person name="Visser J."/>
            <person name="Yu J.-H."/>
            <person name="Zhou M."/>
            <person name="Andersen M.R."/>
            <person name="Archer D.B."/>
            <person name="Baker S.E."/>
            <person name="Benoit I."/>
            <person name="Brakhage A.A."/>
            <person name="Braus G.H."/>
            <person name="Fischer R."/>
            <person name="Frisvad J.C."/>
            <person name="Goldman G.H."/>
            <person name="Houbraken J."/>
            <person name="Oakley B."/>
            <person name="Pocsi I."/>
            <person name="Scazzocchio C."/>
            <person name="Seiboth B."/>
            <person name="vanKuyk P.A."/>
            <person name="Wortman J."/>
            <person name="Dyer P.S."/>
            <person name="Grigoriev I.V."/>
        </authorList>
    </citation>
    <scope>NUCLEOTIDE SEQUENCE [LARGE SCALE GENOMIC DNA]</scope>
    <source>
        <strain evidence="3">CBS 516.65</strain>
    </source>
</reference>
<dbReference type="OrthoDB" id="5576763at2759"/>
<evidence type="ECO:0000313" key="2">
    <source>
        <dbReference type="EMBL" id="OJJ84460.1"/>
    </source>
</evidence>
<dbReference type="EMBL" id="KV878897">
    <property type="protein sequence ID" value="OJJ84460.1"/>
    <property type="molecule type" value="Genomic_DNA"/>
</dbReference>
<evidence type="ECO:0008006" key="4">
    <source>
        <dbReference type="Google" id="ProtNLM"/>
    </source>
</evidence>
<organism evidence="2 3">
    <name type="scientific">Aspergillus glaucus CBS 516.65</name>
    <dbReference type="NCBI Taxonomy" id="1160497"/>
    <lineage>
        <taxon>Eukaryota</taxon>
        <taxon>Fungi</taxon>
        <taxon>Dikarya</taxon>
        <taxon>Ascomycota</taxon>
        <taxon>Pezizomycotina</taxon>
        <taxon>Eurotiomycetes</taxon>
        <taxon>Eurotiomycetidae</taxon>
        <taxon>Eurotiales</taxon>
        <taxon>Aspergillaceae</taxon>
        <taxon>Aspergillus</taxon>
        <taxon>Aspergillus subgen. Aspergillus</taxon>
    </lineage>
</organism>
<evidence type="ECO:0000256" key="1">
    <source>
        <dbReference type="SAM" id="SignalP"/>
    </source>
</evidence>
<dbReference type="RefSeq" id="XP_022401158.1">
    <property type="nucleotide sequence ID" value="XM_022549735.1"/>
</dbReference>